<proteinExistence type="predicted"/>
<feature type="transmembrane region" description="Helical" evidence="1">
    <location>
        <begin position="253"/>
        <end position="269"/>
    </location>
</feature>
<gene>
    <name evidence="2" type="ORF">EPD83_005580</name>
</gene>
<reference evidence="2" key="1">
    <citation type="submission" date="2020-03" db="EMBL/GenBank/DDBJ databases">
        <title>Phycicoccus flavus sp. nov., a novel endophytic actinobacterium isolated from branch of Kandelia candel.</title>
        <authorList>
            <person name="Tuo L."/>
        </authorList>
    </citation>
    <scope>NUCLEOTIDE SEQUENCE</scope>
    <source>
        <strain evidence="2">CMS6Z-2</strain>
    </source>
</reference>
<evidence type="ECO:0000313" key="3">
    <source>
        <dbReference type="Proteomes" id="UP000287866"/>
    </source>
</evidence>
<comment type="caution">
    <text evidence="2">The sequence shown here is derived from an EMBL/GenBank/DDBJ whole genome shotgun (WGS) entry which is preliminary data.</text>
</comment>
<dbReference type="AlphaFoldDB" id="A0A8T6QZY2"/>
<keyword evidence="1" id="KW-0472">Membrane</keyword>
<organism evidence="2 3">
    <name type="scientific">Phycicoccus flavus</name>
    <dbReference type="NCBI Taxonomy" id="2502783"/>
    <lineage>
        <taxon>Bacteria</taxon>
        <taxon>Bacillati</taxon>
        <taxon>Actinomycetota</taxon>
        <taxon>Actinomycetes</taxon>
        <taxon>Micrococcales</taxon>
        <taxon>Intrasporangiaceae</taxon>
        <taxon>Phycicoccus</taxon>
    </lineage>
</organism>
<evidence type="ECO:0000313" key="2">
    <source>
        <dbReference type="EMBL" id="NHA67528.1"/>
    </source>
</evidence>
<protein>
    <submittedName>
        <fullName evidence="2">Uncharacterized protein</fullName>
    </submittedName>
</protein>
<dbReference type="EMBL" id="SAYU02000012">
    <property type="protein sequence ID" value="NHA67528.1"/>
    <property type="molecule type" value="Genomic_DNA"/>
</dbReference>
<evidence type="ECO:0000256" key="1">
    <source>
        <dbReference type="SAM" id="Phobius"/>
    </source>
</evidence>
<dbReference type="RefSeq" id="WP_165566320.1">
    <property type="nucleotide sequence ID" value="NZ_SAYU02000012.1"/>
</dbReference>
<keyword evidence="1" id="KW-0812">Transmembrane</keyword>
<keyword evidence="1" id="KW-1133">Transmembrane helix</keyword>
<name>A0A8T6QZY2_9MICO</name>
<accession>A0A8T6QZY2</accession>
<feature type="transmembrane region" description="Helical" evidence="1">
    <location>
        <begin position="229"/>
        <end position="247"/>
    </location>
</feature>
<dbReference type="Proteomes" id="UP000287866">
    <property type="component" value="Unassembled WGS sequence"/>
</dbReference>
<sequence>MDADAAGGSSTPVTREVVVDRAVRRRCLRAASPVGVLGAVVLVPVVGLLLGALLALALPGVSFLVGLVAGLVVAPLVVGALVLSAVLDARRSLPLGTTFRARVGIDALAFGPVGQELPYAYAEMRAVKAQRGMLTFSTPGAAQLRVIPAELLGDGDASFVEGRATGRIVPLDRLDPQARESLLTAHGWTPSEHPPGPVGDPPAAPAVLDVTLADRVANDAAALLARRRLPWLLAAPGLVLAIGLLVGGGWLRWLTSATFLVTVAARLLVPRLTRRAVRRELLPPGRAPHLVHLALDDAGLLLEKDGTPTRVPWGQVRRALRREHALVLLGRDVRHRLVVPAAAVDPDVLVALRERSLLR</sequence>
<feature type="transmembrane region" description="Helical" evidence="1">
    <location>
        <begin position="63"/>
        <end position="87"/>
    </location>
</feature>
<feature type="transmembrane region" description="Helical" evidence="1">
    <location>
        <begin position="34"/>
        <end position="57"/>
    </location>
</feature>
<keyword evidence="3" id="KW-1185">Reference proteome</keyword>